<reference evidence="3" key="2">
    <citation type="submission" date="2020-09" db="EMBL/GenBank/DDBJ databases">
        <authorList>
            <person name="Sun Q."/>
            <person name="Zhou Y."/>
        </authorList>
    </citation>
    <scope>NUCLEOTIDE SEQUENCE</scope>
    <source>
        <strain evidence="3">CGMCC 4.7272</strain>
    </source>
</reference>
<dbReference type="AlphaFoldDB" id="A0A917KK57"/>
<protein>
    <submittedName>
        <fullName evidence="3">Uncharacterized protein</fullName>
    </submittedName>
</protein>
<organism evidence="3 4">
    <name type="scientific">Streptomyces lacrimifluminis</name>
    <dbReference type="NCBI Taxonomy" id="1500077"/>
    <lineage>
        <taxon>Bacteria</taxon>
        <taxon>Bacillati</taxon>
        <taxon>Actinomycetota</taxon>
        <taxon>Actinomycetes</taxon>
        <taxon>Kitasatosporales</taxon>
        <taxon>Streptomycetaceae</taxon>
        <taxon>Streptomyces</taxon>
    </lineage>
</organism>
<gene>
    <name evidence="3" type="ORF">GCM10012282_09310</name>
</gene>
<feature type="chain" id="PRO_5039443856" evidence="2">
    <location>
        <begin position="26"/>
        <end position="120"/>
    </location>
</feature>
<evidence type="ECO:0000313" key="3">
    <source>
        <dbReference type="EMBL" id="GGJ15247.1"/>
    </source>
</evidence>
<evidence type="ECO:0000313" key="4">
    <source>
        <dbReference type="Proteomes" id="UP000625682"/>
    </source>
</evidence>
<sequence length="120" mass="12654">MRTLQSTLLGLAAIGLMVATAPFSAADERASGSADSARTAATGSTSGAAAPKPSTQRAAAADARVYVYQDLNFTGTWCGMGGNERDYRSISNCPNMDNITTSVWNNGYVAVFDDIRLHRD</sequence>
<evidence type="ECO:0000256" key="2">
    <source>
        <dbReference type="SAM" id="SignalP"/>
    </source>
</evidence>
<accession>A0A917KK57</accession>
<feature type="signal peptide" evidence="2">
    <location>
        <begin position="1"/>
        <end position="25"/>
    </location>
</feature>
<feature type="region of interest" description="Disordered" evidence="1">
    <location>
        <begin position="29"/>
        <end position="55"/>
    </location>
</feature>
<comment type="caution">
    <text evidence="3">The sequence shown here is derived from an EMBL/GenBank/DDBJ whole genome shotgun (WGS) entry which is preliminary data.</text>
</comment>
<dbReference type="EMBL" id="BMMU01000002">
    <property type="protein sequence ID" value="GGJ15247.1"/>
    <property type="molecule type" value="Genomic_DNA"/>
</dbReference>
<keyword evidence="2" id="KW-0732">Signal</keyword>
<proteinExistence type="predicted"/>
<evidence type="ECO:0000256" key="1">
    <source>
        <dbReference type="SAM" id="MobiDB-lite"/>
    </source>
</evidence>
<dbReference type="Proteomes" id="UP000625682">
    <property type="component" value="Unassembled WGS sequence"/>
</dbReference>
<dbReference type="RefSeq" id="WP_189145937.1">
    <property type="nucleotide sequence ID" value="NZ_BAABER010000006.1"/>
</dbReference>
<feature type="compositionally biased region" description="Low complexity" evidence="1">
    <location>
        <begin position="31"/>
        <end position="55"/>
    </location>
</feature>
<name>A0A917KK57_9ACTN</name>
<reference evidence="3" key="1">
    <citation type="journal article" date="2014" name="Int. J. Syst. Evol. Microbiol.">
        <title>Complete genome sequence of Corynebacterium casei LMG S-19264T (=DSM 44701T), isolated from a smear-ripened cheese.</title>
        <authorList>
            <consortium name="US DOE Joint Genome Institute (JGI-PGF)"/>
            <person name="Walter F."/>
            <person name="Albersmeier A."/>
            <person name="Kalinowski J."/>
            <person name="Ruckert C."/>
        </authorList>
    </citation>
    <scope>NUCLEOTIDE SEQUENCE</scope>
    <source>
        <strain evidence="3">CGMCC 4.7272</strain>
    </source>
</reference>
<keyword evidence="4" id="KW-1185">Reference proteome</keyword>